<dbReference type="Pfam" id="PF13927">
    <property type="entry name" value="Ig_3"/>
    <property type="match status" value="1"/>
</dbReference>
<reference evidence="8" key="1">
    <citation type="journal article" date="2010" name="Nature">
        <title>The Amphimedon queenslandica genome and the evolution of animal complexity.</title>
        <authorList>
            <person name="Srivastava M."/>
            <person name="Simakov O."/>
            <person name="Chapman J."/>
            <person name="Fahey B."/>
            <person name="Gauthier M.E."/>
            <person name="Mitros T."/>
            <person name="Richards G.S."/>
            <person name="Conaco C."/>
            <person name="Dacre M."/>
            <person name="Hellsten U."/>
            <person name="Larroux C."/>
            <person name="Putnam N.H."/>
            <person name="Stanke M."/>
            <person name="Adamska M."/>
            <person name="Darling A."/>
            <person name="Degnan S.M."/>
            <person name="Oakley T.H."/>
            <person name="Plachetzki D.C."/>
            <person name="Zhai Y."/>
            <person name="Adamski M."/>
            <person name="Calcino A."/>
            <person name="Cummins S.F."/>
            <person name="Goodstein D.M."/>
            <person name="Harris C."/>
            <person name="Jackson D.J."/>
            <person name="Leys S.P."/>
            <person name="Shu S."/>
            <person name="Woodcroft B.J."/>
            <person name="Vervoort M."/>
            <person name="Kosik K.S."/>
            <person name="Manning G."/>
            <person name="Degnan B.M."/>
            <person name="Rokhsar D.S."/>
        </authorList>
    </citation>
    <scope>NUCLEOTIDE SEQUENCE [LARGE SCALE GENOMIC DNA]</scope>
</reference>
<dbReference type="SMART" id="SM00409">
    <property type="entry name" value="IG"/>
    <property type="match status" value="2"/>
</dbReference>
<dbReference type="PROSITE" id="PS50853">
    <property type="entry name" value="FN3"/>
    <property type="match status" value="2"/>
</dbReference>
<feature type="domain" description="Ig-like" evidence="5">
    <location>
        <begin position="415"/>
        <end position="523"/>
    </location>
</feature>
<dbReference type="GeneID" id="109586501"/>
<dbReference type="AlphaFoldDB" id="A0AAN0JMM6"/>
<dbReference type="SUPFAM" id="SSF48726">
    <property type="entry name" value="Immunoglobulin"/>
    <property type="match status" value="2"/>
</dbReference>
<evidence type="ECO:0000259" key="6">
    <source>
        <dbReference type="PROSITE" id="PS50853"/>
    </source>
</evidence>
<comment type="caution">
    <text evidence="2">Lacks conserved residue(s) required for the propagation of feature annotation.</text>
</comment>
<keyword evidence="3" id="KW-0732">Signal</keyword>
<dbReference type="PROSITE" id="PS50835">
    <property type="entry name" value="IG_LIKE"/>
    <property type="match status" value="2"/>
</dbReference>
<evidence type="ECO:0000313" key="8">
    <source>
        <dbReference type="Proteomes" id="UP000007879"/>
    </source>
</evidence>
<sequence>MKCLVCFILVFSLSVAQDCPLPANADIWNALATLLLDADGSQSYSPKITGSVQYVCQAQGNMINTYTEISLIATYTPNPGEAETTRILSMGCSSGTWSGITQDGLSPPPASVIGVSLRTNCFQCREGFSRETRCRECDSACNSGLMRCTGSGSGDCCLSFAANGQCSNDLSCLSSGPNYVATESTNFTCTCNLTCSVGYSVNSNCTDCYLASICDADSPCMNGGQCIQYSPPDNYTCNCTGTGFQGVNCTVSDLVTDGSCPANISFLFVIRDLTINVPLTEPVCIRCRFFSNQGVFISFSDGIWRKGSTVLSDGDFSGNVIISSTSTTLFLTLVHPATVVDVGDTLTCSSSSADQNSIVTIGAFMVHHAYVWINDSDGSELTPVINNPPLTLHLTNINRAASGNYTCRSTNTDLPGVNMDTTVTLNVQYLDIISVSLNQTVAIGTNYTITCSFDAFPMIESVTWFHNRTAINLKAFPHININTESTTSELSLLPIGGLDDGGEYSCSVSNGVLNASDSLLNLTVVFLLKPDPVYNLMTSNITNTSVTLSWSLGFNGNSPITGGIVSYAAVSNGFGNGTEVFMGENEELIIFNLQPFTVYNFSVAVENAIGISNDVTIVAETQPNVPDAPTLNSVVVISSNSLKVNWTNNVDPLTQSEVEWYTVMYFTERQHNELNVPAPANTVIINGLLEGTSYSIVVSATNSAGIGASGNSITIQTGKLLGTTVIV</sequence>
<dbReference type="PANTHER" id="PTHR13817">
    <property type="entry name" value="TITIN"/>
    <property type="match status" value="1"/>
</dbReference>
<dbReference type="KEGG" id="aqu:109586501"/>
<feature type="domain" description="Fibronectin type-III" evidence="6">
    <location>
        <begin position="629"/>
        <end position="720"/>
    </location>
</feature>
<dbReference type="SUPFAM" id="SSF49265">
    <property type="entry name" value="Fibronectin type III"/>
    <property type="match status" value="1"/>
</dbReference>
<evidence type="ECO:0000256" key="2">
    <source>
        <dbReference type="PROSITE-ProRule" id="PRU00076"/>
    </source>
</evidence>
<reference evidence="7" key="2">
    <citation type="submission" date="2024-06" db="UniProtKB">
        <authorList>
            <consortium name="EnsemblMetazoa"/>
        </authorList>
    </citation>
    <scope>IDENTIFICATION</scope>
</reference>
<dbReference type="SMART" id="SM00408">
    <property type="entry name" value="IGc2"/>
    <property type="match status" value="1"/>
</dbReference>
<dbReference type="Gene3D" id="2.10.25.10">
    <property type="entry name" value="Laminin"/>
    <property type="match status" value="1"/>
</dbReference>
<dbReference type="SMART" id="SM00060">
    <property type="entry name" value="FN3"/>
    <property type="match status" value="2"/>
</dbReference>
<dbReference type="SMART" id="SM00181">
    <property type="entry name" value="EGF"/>
    <property type="match status" value="1"/>
</dbReference>
<dbReference type="CDD" id="cd00054">
    <property type="entry name" value="EGF_CA"/>
    <property type="match status" value="1"/>
</dbReference>
<dbReference type="Gene3D" id="2.60.40.10">
    <property type="entry name" value="Immunoglobulins"/>
    <property type="match status" value="4"/>
</dbReference>
<dbReference type="InterPro" id="IPR003599">
    <property type="entry name" value="Ig_sub"/>
</dbReference>
<dbReference type="Proteomes" id="UP000007879">
    <property type="component" value="Unassembled WGS sequence"/>
</dbReference>
<keyword evidence="2" id="KW-0245">EGF-like domain</keyword>
<feature type="signal peptide" evidence="3">
    <location>
        <begin position="1"/>
        <end position="16"/>
    </location>
</feature>
<dbReference type="InterPro" id="IPR036179">
    <property type="entry name" value="Ig-like_dom_sf"/>
</dbReference>
<accession>A0AAN0JMM6</accession>
<keyword evidence="1" id="KW-0677">Repeat</keyword>
<keyword evidence="2" id="KW-1015">Disulfide bond</keyword>
<keyword evidence="8" id="KW-1185">Reference proteome</keyword>
<dbReference type="RefSeq" id="XP_019858253.1">
    <property type="nucleotide sequence ID" value="XM_020002694.1"/>
</dbReference>
<organism evidence="7 8">
    <name type="scientific">Amphimedon queenslandica</name>
    <name type="common">Sponge</name>
    <dbReference type="NCBI Taxonomy" id="400682"/>
    <lineage>
        <taxon>Eukaryota</taxon>
        <taxon>Metazoa</taxon>
        <taxon>Porifera</taxon>
        <taxon>Demospongiae</taxon>
        <taxon>Heteroscleromorpha</taxon>
        <taxon>Haplosclerida</taxon>
        <taxon>Niphatidae</taxon>
        <taxon>Amphimedon</taxon>
    </lineage>
</organism>
<dbReference type="CDD" id="cd00063">
    <property type="entry name" value="FN3"/>
    <property type="match status" value="2"/>
</dbReference>
<proteinExistence type="predicted"/>
<dbReference type="Pfam" id="PF00041">
    <property type="entry name" value="fn3"/>
    <property type="match status" value="2"/>
</dbReference>
<feature type="domain" description="EGF-like" evidence="4">
    <location>
        <begin position="210"/>
        <end position="250"/>
    </location>
</feature>
<dbReference type="InterPro" id="IPR007110">
    <property type="entry name" value="Ig-like_dom"/>
</dbReference>
<evidence type="ECO:0000256" key="1">
    <source>
        <dbReference type="ARBA" id="ARBA00022737"/>
    </source>
</evidence>
<evidence type="ECO:0000259" key="4">
    <source>
        <dbReference type="PROSITE" id="PS50026"/>
    </source>
</evidence>
<dbReference type="InterPro" id="IPR000742">
    <property type="entry name" value="EGF"/>
</dbReference>
<dbReference type="PROSITE" id="PS50026">
    <property type="entry name" value="EGF_3"/>
    <property type="match status" value="1"/>
</dbReference>
<evidence type="ECO:0000259" key="5">
    <source>
        <dbReference type="PROSITE" id="PS50835"/>
    </source>
</evidence>
<dbReference type="InterPro" id="IPR003598">
    <property type="entry name" value="Ig_sub2"/>
</dbReference>
<dbReference type="InterPro" id="IPR036116">
    <property type="entry name" value="FN3_sf"/>
</dbReference>
<dbReference type="InterPro" id="IPR003961">
    <property type="entry name" value="FN3_dom"/>
</dbReference>
<feature type="domain" description="Fibronectin type-III" evidence="6">
    <location>
        <begin position="532"/>
        <end position="628"/>
    </location>
</feature>
<dbReference type="EnsemblMetazoa" id="XM_020002694.1">
    <property type="protein sequence ID" value="XP_019858253.1"/>
    <property type="gene ID" value="LOC109586501"/>
</dbReference>
<dbReference type="PANTHER" id="PTHR13817:SF166">
    <property type="entry name" value="NEURONAL IGCAM-RELATED"/>
    <property type="match status" value="1"/>
</dbReference>
<feature type="domain" description="Ig-like" evidence="5">
    <location>
        <begin position="327"/>
        <end position="411"/>
    </location>
</feature>
<protein>
    <submittedName>
        <fullName evidence="7">Uncharacterized protein</fullName>
    </submittedName>
</protein>
<dbReference type="InterPro" id="IPR013783">
    <property type="entry name" value="Ig-like_fold"/>
</dbReference>
<dbReference type="InterPro" id="IPR050964">
    <property type="entry name" value="Striated_Muscle_Regulatory"/>
</dbReference>
<feature type="chain" id="PRO_5042918909" evidence="3">
    <location>
        <begin position="17"/>
        <end position="727"/>
    </location>
</feature>
<feature type="disulfide bond" evidence="2">
    <location>
        <begin position="220"/>
        <end position="237"/>
    </location>
</feature>
<evidence type="ECO:0000313" key="7">
    <source>
        <dbReference type="EnsemblMetazoa" id="XP_019858253.1"/>
    </source>
</evidence>
<name>A0AAN0JMM6_AMPQE</name>
<evidence type="ECO:0000256" key="3">
    <source>
        <dbReference type="SAM" id="SignalP"/>
    </source>
</evidence>